<feature type="compositionally biased region" description="Acidic residues" evidence="1">
    <location>
        <begin position="617"/>
        <end position="645"/>
    </location>
</feature>
<keyword evidence="4" id="KW-1185">Reference proteome</keyword>
<dbReference type="AlphaFoldDB" id="A0AA38RNQ9"/>
<gene>
    <name evidence="3" type="ORF">NKR23_g5552</name>
</gene>
<evidence type="ECO:0000256" key="2">
    <source>
        <dbReference type="SAM" id="SignalP"/>
    </source>
</evidence>
<sequence length="645" mass="70458">MEAVGAGASVLAFVVLAIQSAKAAHGVFSSLQEAPADVARLADDVLFLLGILERLVTLKDAHFSAIPASEVQALENLMKSCYAAISDIAKRVASLSSFPSDRSAKRFLKNLRAVIGEKDVGRATSLIRSQAVKLNLFLALVHTQTTASEATTRHAKADEMSELLRKLVCDVEKLQFDQQRVTDKQSSASAKVRTGLRDSIRRLSALSRASDIMDAEEAEHIIDDVQTLLRATRKRAHEDSDDDDTEECGRPATLLPETVSLSKDIKLFESLTAVAGTLYLNQGRASEATEVTVVPLPCGAALRQQRYRKRLRTDEGTAMVSMRRSEWIDLDSKTGSDVGSRLSSKTRIQIRDFTGRLTFRPNQAPYLITATTTRLHAHGRTVLLPTNLSVHPVLPKSSLVFELVKNGDLQAFKELLDARAATIWDHDEDGLSLLHHAVRQVQPAMCQFLVESGLDVDEVCGPVLDTPLTLISTTQYSGPRLECASILLENGADPTIASKRTGEINEPNHVATPMQLVASIGDGSGDHYDWLMFSALVDAGATVEGVNSVEDRYQRIHFEQLWEGREHLCPYWDDAVWPASGSNADYDFERSCPECCICGEGVPTALDKVDMGVSTSDESDSGDSGDEDTDGPDEEVMDESDEESE</sequence>
<organism evidence="3 4">
    <name type="scientific">Pleurostoma richardsiae</name>
    <dbReference type="NCBI Taxonomy" id="41990"/>
    <lineage>
        <taxon>Eukaryota</taxon>
        <taxon>Fungi</taxon>
        <taxon>Dikarya</taxon>
        <taxon>Ascomycota</taxon>
        <taxon>Pezizomycotina</taxon>
        <taxon>Sordariomycetes</taxon>
        <taxon>Sordariomycetidae</taxon>
        <taxon>Calosphaeriales</taxon>
        <taxon>Pleurostomataceae</taxon>
        <taxon>Pleurostoma</taxon>
    </lineage>
</organism>
<dbReference type="Proteomes" id="UP001174694">
    <property type="component" value="Unassembled WGS sequence"/>
</dbReference>
<dbReference type="InterPro" id="IPR036770">
    <property type="entry name" value="Ankyrin_rpt-contain_sf"/>
</dbReference>
<dbReference type="Gene3D" id="1.25.40.20">
    <property type="entry name" value="Ankyrin repeat-containing domain"/>
    <property type="match status" value="1"/>
</dbReference>
<dbReference type="InterPro" id="IPR002110">
    <property type="entry name" value="Ankyrin_rpt"/>
</dbReference>
<evidence type="ECO:0000313" key="3">
    <source>
        <dbReference type="EMBL" id="KAJ9145136.1"/>
    </source>
</evidence>
<dbReference type="SMART" id="SM00248">
    <property type="entry name" value="ANK"/>
    <property type="match status" value="2"/>
</dbReference>
<protein>
    <recommendedName>
        <fullName evidence="5">Fungal N-terminal domain-containing protein</fullName>
    </recommendedName>
</protein>
<feature type="chain" id="PRO_5041229056" description="Fungal N-terminal domain-containing protein" evidence="2">
    <location>
        <begin position="24"/>
        <end position="645"/>
    </location>
</feature>
<dbReference type="EMBL" id="JANBVO010000015">
    <property type="protein sequence ID" value="KAJ9145136.1"/>
    <property type="molecule type" value="Genomic_DNA"/>
</dbReference>
<accession>A0AA38RNQ9</accession>
<proteinExistence type="predicted"/>
<name>A0AA38RNQ9_9PEZI</name>
<evidence type="ECO:0008006" key="5">
    <source>
        <dbReference type="Google" id="ProtNLM"/>
    </source>
</evidence>
<dbReference type="SUPFAM" id="SSF48403">
    <property type="entry name" value="Ankyrin repeat"/>
    <property type="match status" value="1"/>
</dbReference>
<dbReference type="Pfam" id="PF12796">
    <property type="entry name" value="Ank_2"/>
    <property type="match status" value="1"/>
</dbReference>
<keyword evidence="2" id="KW-0732">Signal</keyword>
<evidence type="ECO:0000256" key="1">
    <source>
        <dbReference type="SAM" id="MobiDB-lite"/>
    </source>
</evidence>
<feature type="signal peptide" evidence="2">
    <location>
        <begin position="1"/>
        <end position="23"/>
    </location>
</feature>
<evidence type="ECO:0000313" key="4">
    <source>
        <dbReference type="Proteomes" id="UP001174694"/>
    </source>
</evidence>
<feature type="region of interest" description="Disordered" evidence="1">
    <location>
        <begin position="609"/>
        <end position="645"/>
    </location>
</feature>
<reference evidence="3" key="1">
    <citation type="submission" date="2022-07" db="EMBL/GenBank/DDBJ databases">
        <title>Fungi with potential for degradation of polypropylene.</title>
        <authorList>
            <person name="Gostincar C."/>
        </authorList>
    </citation>
    <scope>NUCLEOTIDE SEQUENCE</scope>
    <source>
        <strain evidence="3">EXF-13308</strain>
    </source>
</reference>
<comment type="caution">
    <text evidence="3">The sequence shown here is derived from an EMBL/GenBank/DDBJ whole genome shotgun (WGS) entry which is preliminary data.</text>
</comment>